<dbReference type="InterPro" id="IPR052698">
    <property type="entry name" value="MoCofactor_Util/Proc"/>
</dbReference>
<dbReference type="InterPro" id="IPR027051">
    <property type="entry name" value="XdhC_Rossmann_dom"/>
</dbReference>
<sequence length="260" mass="29595">MFENKQYLKFIENCKNKKIDIALTIVTNTEGSTFTKKGNLMLVNAKQEFIGVLGSAFLQKQVLLTSMKALKKRESQTFESFPKNESSGHGTSKYLSIPFYYKNNYLGIEKYIKTPYSLLIFGSGAHVSSLVTMANLMTWKTTVIDMEIKKEYVSQADELIELSNLEDILILDLSFYDASVILSHDPKTDDVYLEALLKTNMKYIGLMGNKKSVQRKKKQFNLENDERFFAPIGLDLGSYTDHSIALSICAEIEKNKNKKI</sequence>
<dbReference type="Pfam" id="PF02625">
    <property type="entry name" value="XdhC_CoxI"/>
    <property type="match status" value="1"/>
</dbReference>
<evidence type="ECO:0000259" key="1">
    <source>
        <dbReference type="Pfam" id="PF02625"/>
    </source>
</evidence>
<evidence type="ECO:0000313" key="4">
    <source>
        <dbReference type="Proteomes" id="UP000290191"/>
    </source>
</evidence>
<dbReference type="OrthoDB" id="9815497at2"/>
<dbReference type="AlphaFoldDB" id="A0A4V1LPW0"/>
<name>A0A4V1LPW0_9BACT</name>
<comment type="caution">
    <text evidence="3">The sequence shown here is derived from an EMBL/GenBank/DDBJ whole genome shotgun (WGS) entry which is preliminary data.</text>
</comment>
<dbReference type="Proteomes" id="UP000290191">
    <property type="component" value="Unassembled WGS sequence"/>
</dbReference>
<dbReference type="EMBL" id="PDKO01000007">
    <property type="protein sequence ID" value="RXJ62568.1"/>
    <property type="molecule type" value="Genomic_DNA"/>
</dbReference>
<dbReference type="Pfam" id="PF13478">
    <property type="entry name" value="XdhC_C"/>
    <property type="match status" value="1"/>
</dbReference>
<proteinExistence type="predicted"/>
<organism evidence="3 4">
    <name type="scientific">Halarcobacter anaerophilus</name>
    <dbReference type="NCBI Taxonomy" id="877500"/>
    <lineage>
        <taxon>Bacteria</taxon>
        <taxon>Pseudomonadati</taxon>
        <taxon>Campylobacterota</taxon>
        <taxon>Epsilonproteobacteria</taxon>
        <taxon>Campylobacterales</taxon>
        <taxon>Arcobacteraceae</taxon>
        <taxon>Halarcobacter</taxon>
    </lineage>
</organism>
<evidence type="ECO:0000313" key="3">
    <source>
        <dbReference type="EMBL" id="RXJ62568.1"/>
    </source>
</evidence>
<dbReference type="PANTHER" id="PTHR30388:SF6">
    <property type="entry name" value="XANTHINE DEHYDROGENASE SUBUNIT A-RELATED"/>
    <property type="match status" value="1"/>
</dbReference>
<dbReference type="InterPro" id="IPR003777">
    <property type="entry name" value="XdhC_CoxI"/>
</dbReference>
<feature type="domain" description="XdhC- CoxI" evidence="1">
    <location>
        <begin position="20"/>
        <end position="78"/>
    </location>
</feature>
<feature type="domain" description="XdhC Rossmann" evidence="2">
    <location>
        <begin position="118"/>
        <end position="252"/>
    </location>
</feature>
<evidence type="ECO:0000259" key="2">
    <source>
        <dbReference type="Pfam" id="PF13478"/>
    </source>
</evidence>
<accession>A0A4V1LPW0</accession>
<reference evidence="3 4" key="1">
    <citation type="submission" date="2017-10" db="EMBL/GenBank/DDBJ databases">
        <title>Genomics of the genus Arcobacter.</title>
        <authorList>
            <person name="Perez-Cataluna A."/>
            <person name="Figueras M.J."/>
        </authorList>
    </citation>
    <scope>NUCLEOTIDE SEQUENCE [LARGE SCALE GENOMIC DNA]</scope>
    <source>
        <strain evidence="3 4">DSM 24636</strain>
    </source>
</reference>
<dbReference type="RefSeq" id="WP_129082193.1">
    <property type="nucleotide sequence ID" value="NZ_CP041070.1"/>
</dbReference>
<gene>
    <name evidence="3" type="ORF">CRV06_08865</name>
</gene>
<dbReference type="PANTHER" id="PTHR30388">
    <property type="entry name" value="ALDEHYDE OXIDOREDUCTASE MOLYBDENUM COFACTOR ASSEMBLY PROTEIN"/>
    <property type="match status" value="1"/>
</dbReference>
<protein>
    <submittedName>
        <fullName evidence="3">Uncharacterized protein</fullName>
    </submittedName>
</protein>
<keyword evidence="4" id="KW-1185">Reference proteome</keyword>
<dbReference type="Gene3D" id="3.40.50.720">
    <property type="entry name" value="NAD(P)-binding Rossmann-like Domain"/>
    <property type="match status" value="1"/>
</dbReference>